<name>A0A7S2WZK7_9CHLO</name>
<dbReference type="AlphaFoldDB" id="A0A7S2WZK7"/>
<keyword evidence="1" id="KW-0732">Signal</keyword>
<feature type="signal peptide" evidence="1">
    <location>
        <begin position="1"/>
        <end position="36"/>
    </location>
</feature>
<gene>
    <name evidence="2" type="ORF">CPRI1469_LOCUS5316</name>
</gene>
<proteinExistence type="predicted"/>
<reference evidence="2" key="1">
    <citation type="submission" date="2021-01" db="EMBL/GenBank/DDBJ databases">
        <authorList>
            <person name="Corre E."/>
            <person name="Pelletier E."/>
            <person name="Niang G."/>
            <person name="Scheremetjew M."/>
            <person name="Finn R."/>
            <person name="Kale V."/>
            <person name="Holt S."/>
            <person name="Cochrane G."/>
            <person name="Meng A."/>
            <person name="Brown T."/>
            <person name="Cohen L."/>
        </authorList>
    </citation>
    <scope>NUCLEOTIDE SEQUENCE</scope>
    <source>
        <strain evidence="2">CCMP1205</strain>
    </source>
</reference>
<evidence type="ECO:0000313" key="2">
    <source>
        <dbReference type="EMBL" id="CAD9716460.1"/>
    </source>
</evidence>
<sequence>MPHSLSRLSKGLRRREMMPRLSWFLCGLLAWGMACSSCSCVSERDDAPAIRGRDYLSQIVRDGALRMVEGLDEYALRLLLPKAAGVKRAAARYRRAGHEDVNEDALRSLLPLASGPRGSDIQHLAVDDGGGAPGGLVMVQEAEGGLVLIPLDQTALTPADHAKEEEEEGGR</sequence>
<organism evidence="2">
    <name type="scientific">Chloropicon primus</name>
    <dbReference type="NCBI Taxonomy" id="1764295"/>
    <lineage>
        <taxon>Eukaryota</taxon>
        <taxon>Viridiplantae</taxon>
        <taxon>Chlorophyta</taxon>
        <taxon>Chloropicophyceae</taxon>
        <taxon>Chloropicales</taxon>
        <taxon>Chloropicaceae</taxon>
        <taxon>Chloropicon</taxon>
    </lineage>
</organism>
<feature type="chain" id="PRO_5031248048" evidence="1">
    <location>
        <begin position="37"/>
        <end position="171"/>
    </location>
</feature>
<protein>
    <submittedName>
        <fullName evidence="2">Uncharacterized protein</fullName>
    </submittedName>
</protein>
<accession>A0A7S2WZK7</accession>
<dbReference type="EMBL" id="HBHL01008119">
    <property type="protein sequence ID" value="CAD9716460.1"/>
    <property type="molecule type" value="Transcribed_RNA"/>
</dbReference>
<evidence type="ECO:0000256" key="1">
    <source>
        <dbReference type="SAM" id="SignalP"/>
    </source>
</evidence>
<dbReference type="PROSITE" id="PS51257">
    <property type="entry name" value="PROKAR_LIPOPROTEIN"/>
    <property type="match status" value="1"/>
</dbReference>